<organism evidence="1 2">
    <name type="scientific">Zootermopsis nevadensis</name>
    <name type="common">Dampwood termite</name>
    <dbReference type="NCBI Taxonomy" id="136037"/>
    <lineage>
        <taxon>Eukaryota</taxon>
        <taxon>Metazoa</taxon>
        <taxon>Ecdysozoa</taxon>
        <taxon>Arthropoda</taxon>
        <taxon>Hexapoda</taxon>
        <taxon>Insecta</taxon>
        <taxon>Pterygota</taxon>
        <taxon>Neoptera</taxon>
        <taxon>Polyneoptera</taxon>
        <taxon>Dictyoptera</taxon>
        <taxon>Blattodea</taxon>
        <taxon>Blattoidea</taxon>
        <taxon>Termitoidae</taxon>
        <taxon>Termopsidae</taxon>
        <taxon>Zootermopsis</taxon>
    </lineage>
</organism>
<protein>
    <submittedName>
        <fullName evidence="1">Uncharacterized protein</fullName>
    </submittedName>
</protein>
<dbReference type="Proteomes" id="UP000027135">
    <property type="component" value="Unassembled WGS sequence"/>
</dbReference>
<gene>
    <name evidence="1" type="ORF">L798_03154</name>
</gene>
<keyword evidence="2" id="KW-1185">Reference proteome</keyword>
<dbReference type="OrthoDB" id="8190309at2759"/>
<sequence length="211" mass="24079">MDLSNTNFRRERELNPKILEDIAHKLAEGSLGPFDIVEEEKSHTYKHRLEKRSGHDIDDATTRQLPVFSRHTISKRSSDDSSQSYNKEDVAARLEEGEQYLDNILYNFESSQRNILASMARLDNHRGDWNKTPCAKKIFCDVMVNQPADALMLMEKKMATFLSLIQPNEAVSYHLSDVMDAVKRHDCSEFICLGAVDHSRVDTPTQGPGPR</sequence>
<dbReference type="InParanoid" id="A0A067REB2"/>
<dbReference type="STRING" id="136037.A0A067REB2"/>
<proteinExistence type="predicted"/>
<evidence type="ECO:0000313" key="1">
    <source>
        <dbReference type="EMBL" id="KDR21378.1"/>
    </source>
</evidence>
<dbReference type="AlphaFoldDB" id="A0A067REB2"/>
<reference evidence="1 2" key="1">
    <citation type="journal article" date="2014" name="Nat. Commun.">
        <title>Molecular traces of alternative social organization in a termite genome.</title>
        <authorList>
            <person name="Terrapon N."/>
            <person name="Li C."/>
            <person name="Robertson H.M."/>
            <person name="Ji L."/>
            <person name="Meng X."/>
            <person name="Booth W."/>
            <person name="Chen Z."/>
            <person name="Childers C.P."/>
            <person name="Glastad K.M."/>
            <person name="Gokhale K."/>
            <person name="Gowin J."/>
            <person name="Gronenberg W."/>
            <person name="Hermansen R.A."/>
            <person name="Hu H."/>
            <person name="Hunt B.G."/>
            <person name="Huylmans A.K."/>
            <person name="Khalil S.M."/>
            <person name="Mitchell R.D."/>
            <person name="Munoz-Torres M.C."/>
            <person name="Mustard J.A."/>
            <person name="Pan H."/>
            <person name="Reese J.T."/>
            <person name="Scharf M.E."/>
            <person name="Sun F."/>
            <person name="Vogel H."/>
            <person name="Xiao J."/>
            <person name="Yang W."/>
            <person name="Yang Z."/>
            <person name="Yang Z."/>
            <person name="Zhou J."/>
            <person name="Zhu J."/>
            <person name="Brent C.S."/>
            <person name="Elsik C.G."/>
            <person name="Goodisman M.A."/>
            <person name="Liberles D.A."/>
            <person name="Roe R.M."/>
            <person name="Vargo E.L."/>
            <person name="Vilcinskas A."/>
            <person name="Wang J."/>
            <person name="Bornberg-Bauer E."/>
            <person name="Korb J."/>
            <person name="Zhang G."/>
            <person name="Liebig J."/>
        </authorList>
    </citation>
    <scope>NUCLEOTIDE SEQUENCE [LARGE SCALE GENOMIC DNA]</scope>
    <source>
        <tissue evidence="1">Whole organism</tissue>
    </source>
</reference>
<evidence type="ECO:0000313" key="2">
    <source>
        <dbReference type="Proteomes" id="UP000027135"/>
    </source>
</evidence>
<name>A0A067REB2_ZOONE</name>
<accession>A0A067REB2</accession>
<dbReference type="EMBL" id="KK852559">
    <property type="protein sequence ID" value="KDR21378.1"/>
    <property type="molecule type" value="Genomic_DNA"/>
</dbReference>